<organism evidence="1">
    <name type="scientific">bioreactor metagenome</name>
    <dbReference type="NCBI Taxonomy" id="1076179"/>
    <lineage>
        <taxon>unclassified sequences</taxon>
        <taxon>metagenomes</taxon>
        <taxon>ecological metagenomes</taxon>
    </lineage>
</organism>
<dbReference type="EMBL" id="VSSQ01038934">
    <property type="protein sequence ID" value="MPM91934.1"/>
    <property type="molecule type" value="Genomic_DNA"/>
</dbReference>
<evidence type="ECO:0000313" key="1">
    <source>
        <dbReference type="EMBL" id="MPM91934.1"/>
    </source>
</evidence>
<accession>A0A645DR43</accession>
<name>A0A645DR43_9ZZZZ</name>
<protein>
    <submittedName>
        <fullName evidence="1">Uncharacterized protein</fullName>
    </submittedName>
</protein>
<dbReference type="AntiFam" id="ANF00135">
    <property type="entry name" value="Shadow ORF (opposite gmr)"/>
</dbReference>
<comment type="caution">
    <text evidence="1">The sequence shown here is derived from an EMBL/GenBank/DDBJ whole genome shotgun (WGS) entry which is preliminary data.</text>
</comment>
<dbReference type="AlphaFoldDB" id="A0A645DR43"/>
<sequence>MPAQQGFHADQPAAVETDLGLVVNRQLAVLQRAVQRAFQGQAAGGVGIHFRRIEAEDVAAGVLGARQRDVGGLHQFVDRAAVARAEADANAGIERDRLAVDREGQAESVEQALGEGDDVALVLQVDHHETELGAGPAADGVAVAH</sequence>
<reference evidence="1" key="1">
    <citation type="submission" date="2019-08" db="EMBL/GenBank/DDBJ databases">
        <authorList>
            <person name="Kucharzyk K."/>
            <person name="Murdoch R.W."/>
            <person name="Higgins S."/>
            <person name="Loffler F."/>
        </authorList>
    </citation>
    <scope>NUCLEOTIDE SEQUENCE</scope>
</reference>
<proteinExistence type="predicted"/>
<gene>
    <name evidence="1" type="ORF">SDC9_139068</name>
</gene>